<dbReference type="GO" id="GO:0003677">
    <property type="term" value="F:DNA binding"/>
    <property type="evidence" value="ECO:0007669"/>
    <property type="project" value="InterPro"/>
</dbReference>
<evidence type="ECO:0000256" key="1">
    <source>
        <dbReference type="SAM" id="Phobius"/>
    </source>
</evidence>
<dbReference type="Proteomes" id="UP000189627">
    <property type="component" value="Chromosome 1"/>
</dbReference>
<dbReference type="OrthoDB" id="6994318at2"/>
<dbReference type="InterPro" id="IPR011010">
    <property type="entry name" value="DNA_brk_join_enz"/>
</dbReference>
<organism evidence="2 3">
    <name type="scientific">Cupriavidus necator</name>
    <name type="common">Alcaligenes eutrophus</name>
    <name type="synonym">Ralstonia eutropha</name>
    <dbReference type="NCBI Taxonomy" id="106590"/>
    <lineage>
        <taxon>Bacteria</taxon>
        <taxon>Pseudomonadati</taxon>
        <taxon>Pseudomonadota</taxon>
        <taxon>Betaproteobacteria</taxon>
        <taxon>Burkholderiales</taxon>
        <taxon>Burkholderiaceae</taxon>
        <taxon>Cupriavidus</taxon>
    </lineage>
</organism>
<keyword evidence="1" id="KW-0812">Transmembrane</keyword>
<proteinExistence type="predicted"/>
<protein>
    <submittedName>
        <fullName evidence="2">Uncharacterized protein</fullName>
    </submittedName>
</protein>
<name>A0A1U9UK35_CUPNE</name>
<gene>
    <name evidence="2" type="ORF">BJN34_01890</name>
</gene>
<feature type="transmembrane region" description="Helical" evidence="1">
    <location>
        <begin position="33"/>
        <end position="56"/>
    </location>
</feature>
<keyword evidence="1" id="KW-0472">Membrane</keyword>
<evidence type="ECO:0000313" key="2">
    <source>
        <dbReference type="EMBL" id="AQV92641.1"/>
    </source>
</evidence>
<dbReference type="AlphaFoldDB" id="A0A1U9UK35"/>
<sequence length="648" mass="73728">MATYIELTNRAVPDELSIAMKWRAKGREHTRDLVIRAGDLGITSAGTWIAVALLALQEKCKSRGTLNAECAFFLRVLTLVCKDEVTKLAMCAQIHTVGRAEVVNFFQETERLIASVPTWSGPSQSANSSTFRRFMVEEVPGALFAEDVTNHSRYFKTVLRERHKPRATLSDLPALDLNVPDPIGAIPHDNIQQLRESSIERLTVDIEAVKEACMYDLELWGVVRNKMRTYARQNLPREDYRHIVNFVNNRVVVGESNLLTVWDFPIQTLIGSMGRFERNFKIKRKLLTICFQKELKEKVCAKLGISQGEYDAVTFRHIAGLCTSANPRELVAAFHALQIHSGWNADALQNLTIKDIVPSDNGYLVRSIKGKVDKFTPQVFIGPGERGAWLAINLLIWNYSQLKRRKLIEKDEGRLWFCWSNSEDVMTQPYAMHKAKVAMLMRHGIAWFSDEQIRNHVLTLISMRRRNGLVDAQAVAGHSYIGTTAHYADQLVTKLMCDSINLEFQRRLDSTLKIALWGPHSDFVMRLRFQKFDAKLALPVGDGTLCAAPENPPDLDWLAGGVCDAKRCHTGQGCKNNRIAVTQSSVEELWRFVQYYKGNWQRLLAENDAAFREYHGPAMLFALAFIRFLQDSPYWEEVKIYLPHGSLR</sequence>
<evidence type="ECO:0000313" key="3">
    <source>
        <dbReference type="Proteomes" id="UP000189627"/>
    </source>
</evidence>
<dbReference type="KEGG" id="cuh:BJN34_01890"/>
<accession>A0A1U9UK35</accession>
<reference evidence="3" key="1">
    <citation type="submission" date="2017-02" db="EMBL/GenBank/DDBJ databases">
        <title>Complete genome sequence of Cupriavidus necator strain NH9, a 3-chlorobenzoate degrader.</title>
        <authorList>
            <person name="Moriuchi R."/>
            <person name="Dohra H."/>
            <person name="Ogawa N."/>
        </authorList>
    </citation>
    <scope>NUCLEOTIDE SEQUENCE [LARGE SCALE GENOMIC DNA]</scope>
    <source>
        <strain evidence="3">NH9</strain>
    </source>
</reference>
<dbReference type="SUPFAM" id="SSF56349">
    <property type="entry name" value="DNA breaking-rejoining enzymes"/>
    <property type="match status" value="1"/>
</dbReference>
<dbReference type="EMBL" id="CP017757">
    <property type="protein sequence ID" value="AQV92641.1"/>
    <property type="molecule type" value="Genomic_DNA"/>
</dbReference>
<dbReference type="RefSeq" id="WP_078195107.1">
    <property type="nucleotide sequence ID" value="NZ_CP017757.2"/>
</dbReference>
<keyword evidence="1" id="KW-1133">Transmembrane helix</keyword>